<dbReference type="Pfam" id="PF18454">
    <property type="entry name" value="Mtd_N"/>
    <property type="match status" value="1"/>
</dbReference>
<dbReference type="InterPro" id="IPR041352">
    <property type="entry name" value="Mtd_N"/>
</dbReference>
<proteinExistence type="predicted"/>
<dbReference type="AlphaFoldDB" id="A0A383AXI1"/>
<dbReference type="EMBL" id="UINC01195363">
    <property type="protein sequence ID" value="SVE11895.1"/>
    <property type="molecule type" value="Genomic_DNA"/>
</dbReference>
<reference evidence="2" key="1">
    <citation type="submission" date="2018-05" db="EMBL/GenBank/DDBJ databases">
        <authorList>
            <person name="Lanie J.A."/>
            <person name="Ng W.-L."/>
            <person name="Kazmierczak K.M."/>
            <person name="Andrzejewski T.M."/>
            <person name="Davidsen T.M."/>
            <person name="Wayne K.J."/>
            <person name="Tettelin H."/>
            <person name="Glass J.I."/>
            <person name="Rusch D."/>
            <person name="Podicherti R."/>
            <person name="Tsui H.-C.T."/>
            <person name="Winkler M.E."/>
        </authorList>
    </citation>
    <scope>NUCLEOTIDE SEQUENCE</scope>
</reference>
<dbReference type="Gene3D" id="2.10.10.30">
    <property type="match status" value="1"/>
</dbReference>
<gene>
    <name evidence="2" type="ORF">METZ01_LOCUS464749</name>
</gene>
<protein>
    <recommendedName>
        <fullName evidence="1">Major tropism determinant N-terminal domain-containing protein</fullName>
    </recommendedName>
</protein>
<organism evidence="2">
    <name type="scientific">marine metagenome</name>
    <dbReference type="NCBI Taxonomy" id="408172"/>
    <lineage>
        <taxon>unclassified sequences</taxon>
        <taxon>metagenomes</taxon>
        <taxon>ecological metagenomes</taxon>
    </lineage>
</organism>
<evidence type="ECO:0000313" key="2">
    <source>
        <dbReference type="EMBL" id="SVE11895.1"/>
    </source>
</evidence>
<evidence type="ECO:0000259" key="1">
    <source>
        <dbReference type="Pfam" id="PF18454"/>
    </source>
</evidence>
<accession>A0A383AXI1</accession>
<feature type="domain" description="Major tropism determinant N-terminal" evidence="1">
    <location>
        <begin position="3"/>
        <end position="42"/>
    </location>
</feature>
<name>A0A383AXI1_9ZZZZ</name>
<feature type="non-terminal residue" evidence="2">
    <location>
        <position position="87"/>
    </location>
</feature>
<sequence length="87" mass="8609">MAIQFKRGTTGNRTNYTPAAGELIVVDVDQVNPSLYVGDGSTAGGKLASASGGGGVSNAFTTISVAGQDNILAELSADTLTFSAGAN</sequence>